<organism evidence="3 4">
    <name type="scientific">Planctobacterium marinum</name>
    <dbReference type="NCBI Taxonomy" id="1631968"/>
    <lineage>
        <taxon>Bacteria</taxon>
        <taxon>Pseudomonadati</taxon>
        <taxon>Pseudomonadota</taxon>
        <taxon>Gammaproteobacteria</taxon>
        <taxon>Alteromonadales</taxon>
        <taxon>Alteromonadaceae</taxon>
        <taxon>Planctobacterium</taxon>
    </lineage>
</organism>
<dbReference type="Proteomes" id="UP001333710">
    <property type="component" value="Chromosome"/>
</dbReference>
<dbReference type="KEGG" id="pmaw:MACH26_40140"/>
<evidence type="ECO:0000313" key="4">
    <source>
        <dbReference type="Proteomes" id="UP001333710"/>
    </source>
</evidence>
<name>A0AA48KSD4_9ALTE</name>
<feature type="signal peptide" evidence="2">
    <location>
        <begin position="1"/>
        <end position="32"/>
    </location>
</feature>
<feature type="chain" id="PRO_5041277728" evidence="2">
    <location>
        <begin position="33"/>
        <end position="279"/>
    </location>
</feature>
<keyword evidence="1" id="KW-0175">Coiled coil</keyword>
<reference evidence="3" key="1">
    <citation type="submission" date="2023-01" db="EMBL/GenBank/DDBJ databases">
        <title>Complete genome sequence of Planctobacterium marinum strain Dej080120_11.</title>
        <authorList>
            <person name="Ueki S."/>
            <person name="Maruyama F."/>
        </authorList>
    </citation>
    <scope>NUCLEOTIDE SEQUENCE</scope>
    <source>
        <strain evidence="3">Dej080120_11</strain>
    </source>
</reference>
<evidence type="ECO:0000256" key="2">
    <source>
        <dbReference type="SAM" id="SignalP"/>
    </source>
</evidence>
<proteinExistence type="predicted"/>
<keyword evidence="4" id="KW-1185">Reference proteome</keyword>
<keyword evidence="2" id="KW-0732">Signal</keyword>
<dbReference type="RefSeq" id="WP_338294561.1">
    <property type="nucleotide sequence ID" value="NZ_AP027272.1"/>
</dbReference>
<sequence>MLNTNNNCQKMRSYLTCSSVFFGLIFSGNCLTQDAAAKELAQEKAIVAETHASLSASQQTVEQLDNATRKLLQEYQNIMQRNDYQQYYQFQLEQLAKEQQTEIANLEQQLEELAYLELTLMPLMQSILVALEEFVAVDLPFKQQERLAGVQQLRQRVNSSSLSLPEKYRLLMEVWQIEYDYGRSIETWRGTINQIDGERAKGESLAVNFFRLGRVALYYQTPDGAHSAIWDQETKSWQPLAVTFNRQIQQAIQVAAERVAPDLLALPLPTPGAKAGSAQ</sequence>
<dbReference type="AlphaFoldDB" id="A0AA48KSD4"/>
<dbReference type="Pfam" id="PF11932">
    <property type="entry name" value="DUF3450"/>
    <property type="match status" value="1"/>
</dbReference>
<evidence type="ECO:0000256" key="1">
    <source>
        <dbReference type="SAM" id="Coils"/>
    </source>
</evidence>
<gene>
    <name evidence="3" type="ORF">MACH26_40140</name>
</gene>
<accession>A0AA48KSD4</accession>
<dbReference type="PIRSF" id="PIRSF028069">
    <property type="entry name" value="UCP028069"/>
    <property type="match status" value="1"/>
</dbReference>
<dbReference type="InterPro" id="IPR016866">
    <property type="entry name" value="UCP028069"/>
</dbReference>
<dbReference type="EMBL" id="AP027272">
    <property type="protein sequence ID" value="BDX08493.1"/>
    <property type="molecule type" value="Genomic_DNA"/>
</dbReference>
<evidence type="ECO:0000313" key="3">
    <source>
        <dbReference type="EMBL" id="BDX08493.1"/>
    </source>
</evidence>
<feature type="coiled-coil region" evidence="1">
    <location>
        <begin position="61"/>
        <end position="116"/>
    </location>
</feature>
<protein>
    <submittedName>
        <fullName evidence="3">DUF3450 domain-containing protein</fullName>
    </submittedName>
</protein>